<dbReference type="AlphaFoldDB" id="A0A6U9Z1Y8"/>
<feature type="chain" id="PRO_5036192478" evidence="2">
    <location>
        <begin position="31"/>
        <end position="313"/>
    </location>
</feature>
<feature type="transmembrane region" description="Helical" evidence="1">
    <location>
        <begin position="124"/>
        <end position="146"/>
    </location>
</feature>
<keyword evidence="1" id="KW-1133">Transmembrane helix</keyword>
<evidence type="ECO:0000313" key="3">
    <source>
        <dbReference type="EMBL" id="CAE0717303.1"/>
    </source>
</evidence>
<evidence type="ECO:0000313" key="5">
    <source>
        <dbReference type="EMBL" id="CAE0717305.1"/>
    </source>
</evidence>
<keyword evidence="1" id="KW-0472">Membrane</keyword>
<dbReference type="EMBL" id="HBIX01013615">
    <property type="protein sequence ID" value="CAE0717305.1"/>
    <property type="molecule type" value="Transcribed_RNA"/>
</dbReference>
<sequence>MMVLQQRTLSIRILFLTILFSSSHDHGANAFFVSITKTGNGLLPASHLSFPTTTTTTTTTTTLPHHWKGSSIHMIPHVIDTSLLTDTMATSAFHLSAVEVFDGSSIVDPVVVSSNFWSSLQRQLLSVILGQLIASVVFAILVTVLAPQLVIVRDMVIAKITNINNDGNDNATPSKTFIKADSIVRPAPDFGKLLICLLVDIIGTSSEALPVVGELTDILTAPVLGFILQNLYPGSSKFVFFFEFAEEILPLTDFIPFATICWAVDTYFPESTIAELFQLGNYNDSVVTTAEKVESFDASSERINQDSDNNSYR</sequence>
<organism evidence="3">
    <name type="scientific">Pseudo-nitzschia australis</name>
    <dbReference type="NCBI Taxonomy" id="44445"/>
    <lineage>
        <taxon>Eukaryota</taxon>
        <taxon>Sar</taxon>
        <taxon>Stramenopiles</taxon>
        <taxon>Ochrophyta</taxon>
        <taxon>Bacillariophyta</taxon>
        <taxon>Bacillariophyceae</taxon>
        <taxon>Bacillariophycidae</taxon>
        <taxon>Bacillariales</taxon>
        <taxon>Bacillariaceae</taxon>
        <taxon>Pseudo-nitzschia</taxon>
    </lineage>
</organism>
<protein>
    <submittedName>
        <fullName evidence="3">Uncharacterized protein</fullName>
    </submittedName>
</protein>
<gene>
    <name evidence="3" type="ORF">PAUS00366_LOCUS10055</name>
    <name evidence="4" type="ORF">PAUS00366_LOCUS10056</name>
    <name evidence="5" type="ORF">PAUS00366_LOCUS10057</name>
</gene>
<name>A0A6U9Z1Y8_9STRA</name>
<accession>A0A6U9Z1Y8</accession>
<keyword evidence="1" id="KW-0812">Transmembrane</keyword>
<keyword evidence="2" id="KW-0732">Signal</keyword>
<feature type="signal peptide" evidence="2">
    <location>
        <begin position="1"/>
        <end position="30"/>
    </location>
</feature>
<dbReference type="EMBL" id="HBIX01013613">
    <property type="protein sequence ID" value="CAE0717303.1"/>
    <property type="molecule type" value="Transcribed_RNA"/>
</dbReference>
<dbReference type="EMBL" id="HBIX01013614">
    <property type="protein sequence ID" value="CAE0717304.1"/>
    <property type="molecule type" value="Transcribed_RNA"/>
</dbReference>
<reference evidence="3" key="1">
    <citation type="submission" date="2021-01" db="EMBL/GenBank/DDBJ databases">
        <authorList>
            <person name="Corre E."/>
            <person name="Pelletier E."/>
            <person name="Niang G."/>
            <person name="Scheremetjew M."/>
            <person name="Finn R."/>
            <person name="Kale V."/>
            <person name="Holt S."/>
            <person name="Cochrane G."/>
            <person name="Meng A."/>
            <person name="Brown T."/>
            <person name="Cohen L."/>
        </authorList>
    </citation>
    <scope>NUCLEOTIDE SEQUENCE</scope>
    <source>
        <strain evidence="3">10249 10 AB</strain>
    </source>
</reference>
<evidence type="ECO:0000256" key="2">
    <source>
        <dbReference type="SAM" id="SignalP"/>
    </source>
</evidence>
<evidence type="ECO:0000313" key="4">
    <source>
        <dbReference type="EMBL" id="CAE0717304.1"/>
    </source>
</evidence>
<evidence type="ECO:0000256" key="1">
    <source>
        <dbReference type="SAM" id="Phobius"/>
    </source>
</evidence>
<proteinExistence type="predicted"/>